<feature type="transmembrane region" description="Helical" evidence="6">
    <location>
        <begin position="434"/>
        <end position="451"/>
    </location>
</feature>
<keyword evidence="6" id="KW-0812">Transmembrane</keyword>
<dbReference type="EC" id="2.4.-.-" evidence="7"/>
<accession>A0AAU7DUW3</accession>
<gene>
    <name evidence="7" type="ORF">V5R04_01695</name>
</gene>
<sequence length="1196" mass="128184">MTTSKLPQGPSENTPVRGIPVVSAGAAPMQKEHLLEMDAIVPQTPAQQTVDRDVTAIVVTNGFTPYLQNLLDSVLCQTVVPAEIIIVDVAHKGPLTLPAETVAAALCPINVLWAPRAKTFGQGVGVALKQAPDALKAPWLWLLHDDTVVRPDVLEQLIQETRNNTSVSIAGPKQIRLGSTKDLVHVGYSVATGGQRLSGVEQTEFDQGQHDAREDVFAVSLNAALVRTSLWLDLKSTDPTYGRYGDSLDFCRRARLAGHRVVVVPHAVVEHAQASLMGLRGHGELVIPQKPTVLDEDQDNRTYFARLRSSLYYSATSYPAIMVPVIWLASVLAAPLRSLARVAVKQPRQAVAELLAPFWLFTKLGNALGASLRMSAIKQVPRSALRELMISHREVLSHRRDVRLSRATLRKQLYGPSELDAREFKLVRNRRRTTFTFVLLGLSAVTLVAFWDMLAAFTGAKRIIGGALLPLQATLSDLWQSWTGGWVRDGLGASAPADPIVFTLMPFVGLTGGDAQLAVNLLVLLALVLSGIGAWFAAGSITRALTVRAWVTILWVAAPSLLIGLSQGRLGGIITHAALPWLVLALVRTFDLQQVDQRSKLRFRQQQQAEALLESKLTQTSLVSQVEQLTHPVSDTEDPELNQAEGDGTEELPDASQQVARAARSTRSLAALGGASLLFAIVVTGSPVLLLPGLLILALLMLFVPRARLLVAVPIPALALMGPLLVRAFVNREHDGWRILFADPGVPFGYQSAAPWQNLLGLPVSQALPDFSAGWGAFLSALLPYAIGAIVLVGALLALLRSGRRGTIVRLLWVTALIGFATAVISSKVIVASGATAGVTGWAGAGISLGYLALLGACAIGVTDLSLKASSTNFGWRQISLGLATILVFAVPIGALVTWSTDRSFAEHATALEQLDRNIVPAVAQQMQTSGRQARVLAISPDSAESVDYQLFHRDGSQMLEASTVVNISHMSGRPDDIAQLVAHLSRGLEPEDQQPAALRLGAMGVGAVLVPAGTNPEIANLVGRLDTIVGLQRVTENETGTVWRVEPQEVRVDLESLQSTLGDKEDHQNNAIILPAEPAWAVLYDRTGGIIFDNARPLAATRLAVSAELEPATTDQVIVIAENAAPGWTATINGSVVPRVTVNGKQGFELTEFAATGGTLEISYERASQIPWLVLQGTVLVVFGLLAIPMRRKGV</sequence>
<feature type="transmembrane region" description="Helical" evidence="6">
    <location>
        <begin position="670"/>
        <end position="703"/>
    </location>
</feature>
<feature type="transmembrane region" description="Helical" evidence="6">
    <location>
        <begin position="879"/>
        <end position="899"/>
    </location>
</feature>
<evidence type="ECO:0000256" key="4">
    <source>
        <dbReference type="ARBA" id="ARBA00022679"/>
    </source>
</evidence>
<evidence type="ECO:0000256" key="3">
    <source>
        <dbReference type="ARBA" id="ARBA00022676"/>
    </source>
</evidence>
<feature type="transmembrane region" description="Helical" evidence="6">
    <location>
        <begin position="517"/>
        <end position="538"/>
    </location>
</feature>
<dbReference type="Pfam" id="PF13641">
    <property type="entry name" value="Glyco_tranf_2_3"/>
    <property type="match status" value="1"/>
</dbReference>
<feature type="transmembrane region" description="Helical" evidence="6">
    <location>
        <begin position="311"/>
        <end position="334"/>
    </location>
</feature>
<dbReference type="AlphaFoldDB" id="A0AAU7DUW3"/>
<dbReference type="GO" id="GO:0016757">
    <property type="term" value="F:glycosyltransferase activity"/>
    <property type="evidence" value="ECO:0007669"/>
    <property type="project" value="UniProtKB-KW"/>
</dbReference>
<evidence type="ECO:0000256" key="1">
    <source>
        <dbReference type="ARBA" id="ARBA00004776"/>
    </source>
</evidence>
<keyword evidence="6" id="KW-0472">Membrane</keyword>
<comment type="similarity">
    <text evidence="2">Belongs to the glycosyltransferase 2 family.</text>
</comment>
<evidence type="ECO:0000256" key="2">
    <source>
        <dbReference type="ARBA" id="ARBA00006739"/>
    </source>
</evidence>
<feature type="transmembrane region" description="Helical" evidence="6">
    <location>
        <begin position="545"/>
        <end position="564"/>
    </location>
</feature>
<feature type="transmembrane region" description="Helical" evidence="6">
    <location>
        <begin position="709"/>
        <end position="730"/>
    </location>
</feature>
<dbReference type="InterPro" id="IPR029044">
    <property type="entry name" value="Nucleotide-diphossugar_trans"/>
</dbReference>
<protein>
    <submittedName>
        <fullName evidence="7">Glycosyltransferase</fullName>
        <ecNumber evidence="7">2.4.-.-</ecNumber>
    </submittedName>
</protein>
<keyword evidence="4 7" id="KW-0808">Transferase</keyword>
<organism evidence="7">
    <name type="scientific">Jonesiaceae bacterium BS-20</name>
    <dbReference type="NCBI Taxonomy" id="3120821"/>
    <lineage>
        <taxon>Bacteria</taxon>
        <taxon>Bacillati</taxon>
        <taxon>Actinomycetota</taxon>
        <taxon>Actinomycetes</taxon>
        <taxon>Micrococcales</taxon>
        <taxon>Jonesiaceae</taxon>
    </lineage>
</organism>
<evidence type="ECO:0000256" key="5">
    <source>
        <dbReference type="SAM" id="MobiDB-lite"/>
    </source>
</evidence>
<evidence type="ECO:0000313" key="7">
    <source>
        <dbReference type="EMBL" id="XBH21967.1"/>
    </source>
</evidence>
<feature type="region of interest" description="Disordered" evidence="5">
    <location>
        <begin position="628"/>
        <end position="657"/>
    </location>
</feature>
<keyword evidence="6" id="KW-1133">Transmembrane helix</keyword>
<dbReference type="PANTHER" id="PTHR43179">
    <property type="entry name" value="RHAMNOSYLTRANSFERASE WBBL"/>
    <property type="match status" value="1"/>
</dbReference>
<feature type="transmembrane region" description="Helical" evidence="6">
    <location>
        <begin position="1171"/>
        <end position="1189"/>
    </location>
</feature>
<dbReference type="SUPFAM" id="SSF53448">
    <property type="entry name" value="Nucleotide-diphospho-sugar transferases"/>
    <property type="match status" value="1"/>
</dbReference>
<reference evidence="7" key="1">
    <citation type="submission" date="2024-02" db="EMBL/GenBank/DDBJ databases">
        <title>Tomenella chthoni gen. nov. sp. nov., a member of the family Jonesiaceae isolated from bat guano.</title>
        <authorList>
            <person name="Miller S.L."/>
            <person name="King J."/>
            <person name="Sankaranarayanan K."/>
            <person name="Lawson P.A."/>
        </authorList>
    </citation>
    <scope>NUCLEOTIDE SEQUENCE</scope>
    <source>
        <strain evidence="7">BS-20</strain>
    </source>
</reference>
<feature type="transmembrane region" description="Helical" evidence="6">
    <location>
        <begin position="773"/>
        <end position="799"/>
    </location>
</feature>
<dbReference type="PANTHER" id="PTHR43179:SF12">
    <property type="entry name" value="GALACTOFURANOSYLTRANSFERASE GLFT2"/>
    <property type="match status" value="1"/>
</dbReference>
<name>A0AAU7DUW3_9MICO</name>
<comment type="pathway">
    <text evidence="1">Cell wall biogenesis; cell wall polysaccharide biosynthesis.</text>
</comment>
<evidence type="ECO:0000256" key="6">
    <source>
        <dbReference type="SAM" id="Phobius"/>
    </source>
</evidence>
<dbReference type="Gene3D" id="3.90.550.10">
    <property type="entry name" value="Spore Coat Polysaccharide Biosynthesis Protein SpsA, Chain A"/>
    <property type="match status" value="1"/>
</dbReference>
<feature type="transmembrane region" description="Helical" evidence="6">
    <location>
        <begin position="842"/>
        <end position="867"/>
    </location>
</feature>
<dbReference type="EMBL" id="CP146203">
    <property type="protein sequence ID" value="XBH21967.1"/>
    <property type="molecule type" value="Genomic_DNA"/>
</dbReference>
<feature type="transmembrane region" description="Helical" evidence="6">
    <location>
        <begin position="811"/>
        <end position="830"/>
    </location>
</feature>
<proteinExistence type="inferred from homology"/>
<keyword evidence="3 7" id="KW-0328">Glycosyltransferase</keyword>